<name>E6X127_NITSE</name>
<dbReference type="CDD" id="cd05403">
    <property type="entry name" value="NT_KNTase_like"/>
    <property type="match status" value="1"/>
</dbReference>
<dbReference type="EMBL" id="CP002452">
    <property type="protein sequence ID" value="ADV45830.1"/>
    <property type="molecule type" value="Genomic_DNA"/>
</dbReference>
<dbReference type="eggNOG" id="ENOG502ZVXW">
    <property type="taxonomic scope" value="Bacteria"/>
</dbReference>
<dbReference type="Proteomes" id="UP000008633">
    <property type="component" value="Chromosome"/>
</dbReference>
<evidence type="ECO:0000313" key="3">
    <source>
        <dbReference type="Proteomes" id="UP000008633"/>
    </source>
</evidence>
<keyword evidence="3" id="KW-1185">Reference proteome</keyword>
<feature type="domain" description="Polymerase beta nucleotidyltransferase" evidence="1">
    <location>
        <begin position="15"/>
        <end position="101"/>
    </location>
</feature>
<organism evidence="2 3">
    <name type="scientific">Nitratifractor salsuginis (strain DSM 16511 / JCM 12458 / E9I37-1)</name>
    <dbReference type="NCBI Taxonomy" id="749222"/>
    <lineage>
        <taxon>Bacteria</taxon>
        <taxon>Pseudomonadati</taxon>
        <taxon>Campylobacterota</taxon>
        <taxon>Epsilonproteobacteria</taxon>
        <taxon>Campylobacterales</taxon>
        <taxon>Sulfurovaceae</taxon>
        <taxon>Nitratifractor</taxon>
    </lineage>
</organism>
<dbReference type="Gene3D" id="3.30.460.10">
    <property type="entry name" value="Beta Polymerase, domain 2"/>
    <property type="match status" value="1"/>
</dbReference>
<gene>
    <name evidence="2" type="ordered locus">Nitsa_0562</name>
</gene>
<dbReference type="RefSeq" id="WP_013553526.1">
    <property type="nucleotide sequence ID" value="NC_014935.1"/>
</dbReference>
<dbReference type="KEGG" id="nsa:Nitsa_0562"/>
<accession>E6X127</accession>
<dbReference type="Pfam" id="PF18765">
    <property type="entry name" value="Polbeta"/>
    <property type="match status" value="1"/>
</dbReference>
<reference evidence="2 3" key="1">
    <citation type="journal article" date="2011" name="Stand. Genomic Sci.">
        <title>Complete genome sequence of Nitratifractor salsuginis type strain (E9I37-1).</title>
        <authorList>
            <person name="Anderson I."/>
            <person name="Sikorski J."/>
            <person name="Zeytun A."/>
            <person name="Nolan M."/>
            <person name="Lapidus A."/>
            <person name="Lucas S."/>
            <person name="Hammon N."/>
            <person name="Deshpande S."/>
            <person name="Cheng J.F."/>
            <person name="Tapia R."/>
            <person name="Han C."/>
            <person name="Goodwin L."/>
            <person name="Pitluck S."/>
            <person name="Liolios K."/>
            <person name="Pagani I."/>
            <person name="Ivanova N."/>
            <person name="Huntemann M."/>
            <person name="Mavromatis K."/>
            <person name="Ovchinikova G."/>
            <person name="Pati A."/>
            <person name="Chen A."/>
            <person name="Palaniappan K."/>
            <person name="Land M."/>
            <person name="Hauser L."/>
            <person name="Brambilla E.M."/>
            <person name="Ngatchou-Djao O.D."/>
            <person name="Rohde M."/>
            <person name="Tindall B.J."/>
            <person name="Goker M."/>
            <person name="Detter J.C."/>
            <person name="Woyke T."/>
            <person name="Bristow J."/>
            <person name="Eisen J.A."/>
            <person name="Markowitz V."/>
            <person name="Hugenholtz P."/>
            <person name="Klenk H.P."/>
            <person name="Kyrpides N.C."/>
        </authorList>
    </citation>
    <scope>NUCLEOTIDE SEQUENCE [LARGE SCALE GENOMIC DNA]</scope>
    <source>
        <strain evidence="3">DSM 16511 / JCM 12458 / E9I37-1</strain>
    </source>
</reference>
<dbReference type="AlphaFoldDB" id="E6X127"/>
<dbReference type="InterPro" id="IPR041633">
    <property type="entry name" value="Polbeta"/>
</dbReference>
<evidence type="ECO:0000259" key="1">
    <source>
        <dbReference type="Pfam" id="PF18765"/>
    </source>
</evidence>
<sequence length="101" mass="11794">MKIGNNEKRYLISMIREKLSNFSEVERVIVFGSFLHSPTPHDIDIAVIQNSQEDYLSLSLKYRKVLRQISRKIPLDILPVKTDAHGTFMREIQTGESIYER</sequence>
<protein>
    <recommendedName>
        <fullName evidence="1">Polymerase beta nucleotidyltransferase domain-containing protein</fullName>
    </recommendedName>
</protein>
<dbReference type="SUPFAM" id="SSF81301">
    <property type="entry name" value="Nucleotidyltransferase"/>
    <property type="match status" value="1"/>
</dbReference>
<proteinExistence type="predicted"/>
<evidence type="ECO:0000313" key="2">
    <source>
        <dbReference type="EMBL" id="ADV45830.1"/>
    </source>
</evidence>
<dbReference type="InterPro" id="IPR043519">
    <property type="entry name" value="NT_sf"/>
</dbReference>
<dbReference type="HOGENOM" id="CLU_178403_0_0_7"/>
<reference evidence="3" key="2">
    <citation type="submission" date="2011-01" db="EMBL/GenBank/DDBJ databases">
        <title>The complete genome of Nitratifractor salsuginis DSM 16511.</title>
        <authorList>
            <consortium name="US DOE Joint Genome Institute (JGI-PGF)"/>
            <person name="Lucas S."/>
            <person name="Copeland A."/>
            <person name="Lapidus A."/>
            <person name="Bruce D."/>
            <person name="Goodwin L."/>
            <person name="Pitluck S."/>
            <person name="Kyrpides N."/>
            <person name="Mavromatis K."/>
            <person name="Ivanova N."/>
            <person name="Mikhailova N."/>
            <person name="Zeytun A."/>
            <person name="Detter J.C."/>
            <person name="Tapia R."/>
            <person name="Han C."/>
            <person name="Land M."/>
            <person name="Hauser L."/>
            <person name="Markowitz V."/>
            <person name="Cheng J.-F."/>
            <person name="Hugenholtz P."/>
            <person name="Woyke T."/>
            <person name="Wu D."/>
            <person name="Tindall B."/>
            <person name="Schuetze A."/>
            <person name="Brambilla E."/>
            <person name="Klenk H.-P."/>
            <person name="Eisen J.A."/>
        </authorList>
    </citation>
    <scope>NUCLEOTIDE SEQUENCE [LARGE SCALE GENOMIC DNA]</scope>
    <source>
        <strain evidence="3">DSM 16511 / JCM 12458 / E9I37-1</strain>
    </source>
</reference>